<dbReference type="Proteomes" id="UP000184089">
    <property type="component" value="Unassembled WGS sequence"/>
</dbReference>
<gene>
    <name evidence="2" type="ORF">SAMN05444424_1796</name>
</gene>
<evidence type="ECO:0000313" key="3">
    <source>
        <dbReference type="Proteomes" id="UP000184089"/>
    </source>
</evidence>
<feature type="compositionally biased region" description="Basic and acidic residues" evidence="1">
    <location>
        <begin position="26"/>
        <end position="58"/>
    </location>
</feature>
<protein>
    <submittedName>
        <fullName evidence="2">Uncharacterized protein</fullName>
    </submittedName>
</protein>
<sequence>MREEEGGASLGGRAAGRGDFSAPARGSEKEGGFEGRGRRRTPGEGRRGEVCRAQRGWERGALPLPKIPTAGGSCRLGRAGRGPGRADGGFGALGNGGEGQGRGRGRGRGRSKRERGKGKGAQKESRSGRCPETGSLVGPILLAGVCPDGVYWSSSPSPSKRSMGDSALNLLTAAVALLMGCRVPGPATQPPTQAIPSIR</sequence>
<feature type="region of interest" description="Disordered" evidence="1">
    <location>
        <begin position="1"/>
        <end position="136"/>
    </location>
</feature>
<name>A0AAQ1ME20_9FIRM</name>
<comment type="caution">
    <text evidence="2">The sequence shown here is derived from an EMBL/GenBank/DDBJ whole genome shotgun (WGS) entry which is preliminary data.</text>
</comment>
<reference evidence="3" key="1">
    <citation type="submission" date="2016-11" db="EMBL/GenBank/DDBJ databases">
        <authorList>
            <person name="Jaros S."/>
            <person name="Januszkiewicz K."/>
            <person name="Wedrychowicz H."/>
        </authorList>
    </citation>
    <scope>NUCLEOTIDE SEQUENCE [LARGE SCALE GENOMIC DNA]</scope>
    <source>
        <strain evidence="3">DSM 4029</strain>
    </source>
</reference>
<accession>A0AAQ1ME20</accession>
<feature type="compositionally biased region" description="Basic residues" evidence="1">
    <location>
        <begin position="103"/>
        <end position="120"/>
    </location>
</feature>
<feature type="compositionally biased region" description="Gly residues" evidence="1">
    <location>
        <begin position="79"/>
        <end position="102"/>
    </location>
</feature>
<proteinExistence type="predicted"/>
<dbReference type="AlphaFoldDB" id="A0AAQ1ME20"/>
<evidence type="ECO:0000313" key="2">
    <source>
        <dbReference type="EMBL" id="SHG18773.1"/>
    </source>
</evidence>
<organism evidence="2 3">
    <name type="scientific">Bittarella massiliensis</name>
    <name type="common">ex Durand et al. 2017</name>
    <dbReference type="NCBI Taxonomy" id="1720313"/>
    <lineage>
        <taxon>Bacteria</taxon>
        <taxon>Bacillati</taxon>
        <taxon>Bacillota</taxon>
        <taxon>Clostridia</taxon>
        <taxon>Eubacteriales</taxon>
        <taxon>Oscillospiraceae</taxon>
        <taxon>Bittarella (ex Durand et al. 2017)</taxon>
    </lineage>
</organism>
<evidence type="ECO:0000256" key="1">
    <source>
        <dbReference type="SAM" id="MobiDB-lite"/>
    </source>
</evidence>
<dbReference type="EMBL" id="FQVY01000002">
    <property type="protein sequence ID" value="SHG18773.1"/>
    <property type="molecule type" value="Genomic_DNA"/>
</dbReference>